<protein>
    <submittedName>
        <fullName evidence="2">Lipase, GDSL</fullName>
    </submittedName>
</protein>
<dbReference type="Proteomes" id="UP000245207">
    <property type="component" value="Unassembled WGS sequence"/>
</dbReference>
<dbReference type="AlphaFoldDB" id="A0A2U1MUD4"/>
<dbReference type="Pfam" id="PF13966">
    <property type="entry name" value="zf-RVT"/>
    <property type="match status" value="1"/>
</dbReference>
<dbReference type="InterPro" id="IPR026960">
    <property type="entry name" value="RVT-Znf"/>
</dbReference>
<proteinExistence type="predicted"/>
<accession>A0A2U1MUD4</accession>
<gene>
    <name evidence="2" type="ORF">CTI12_AA340460</name>
</gene>
<reference evidence="2 3" key="1">
    <citation type="journal article" date="2018" name="Mol. Plant">
        <title>The genome of Artemisia annua provides insight into the evolution of Asteraceae family and artemisinin biosynthesis.</title>
        <authorList>
            <person name="Shen Q."/>
            <person name="Zhang L."/>
            <person name="Liao Z."/>
            <person name="Wang S."/>
            <person name="Yan T."/>
            <person name="Shi P."/>
            <person name="Liu M."/>
            <person name="Fu X."/>
            <person name="Pan Q."/>
            <person name="Wang Y."/>
            <person name="Lv Z."/>
            <person name="Lu X."/>
            <person name="Zhang F."/>
            <person name="Jiang W."/>
            <person name="Ma Y."/>
            <person name="Chen M."/>
            <person name="Hao X."/>
            <person name="Li L."/>
            <person name="Tang Y."/>
            <person name="Lv G."/>
            <person name="Zhou Y."/>
            <person name="Sun X."/>
            <person name="Brodelius P.E."/>
            <person name="Rose J.K.C."/>
            <person name="Tang K."/>
        </authorList>
    </citation>
    <scope>NUCLEOTIDE SEQUENCE [LARGE SCALE GENOMIC DNA]</scope>
    <source>
        <strain evidence="3">cv. Huhao1</strain>
        <tissue evidence="2">Leaf</tissue>
    </source>
</reference>
<comment type="caution">
    <text evidence="2">The sequence shown here is derived from an EMBL/GenBank/DDBJ whole genome shotgun (WGS) entry which is preliminary data.</text>
</comment>
<name>A0A2U1MUD4_ARTAN</name>
<feature type="domain" description="Reverse transcriptase zinc-binding" evidence="1">
    <location>
        <begin position="7"/>
        <end position="87"/>
    </location>
</feature>
<dbReference type="EMBL" id="PKPP01004336">
    <property type="protein sequence ID" value="PWA64873.1"/>
    <property type="molecule type" value="Genomic_DNA"/>
</dbReference>
<evidence type="ECO:0000259" key="1">
    <source>
        <dbReference type="Pfam" id="PF13966"/>
    </source>
</evidence>
<sequence>MNGDGEFRVKDVRNLLDETFLPKSDSHTRWIMSIPIKINIFAWKVSLDRLPTRSNLVRRGVLVSSDSCPIGCACATPRLGDHLLFRACYSWFKSIRCLLVLKEVLERCVLHYVVEAFGISKSSFVRAKKPRKEVLFVI</sequence>
<keyword evidence="3" id="KW-1185">Reference proteome</keyword>
<evidence type="ECO:0000313" key="2">
    <source>
        <dbReference type="EMBL" id="PWA64873.1"/>
    </source>
</evidence>
<evidence type="ECO:0000313" key="3">
    <source>
        <dbReference type="Proteomes" id="UP000245207"/>
    </source>
</evidence>
<organism evidence="2 3">
    <name type="scientific">Artemisia annua</name>
    <name type="common">Sweet wormwood</name>
    <dbReference type="NCBI Taxonomy" id="35608"/>
    <lineage>
        <taxon>Eukaryota</taxon>
        <taxon>Viridiplantae</taxon>
        <taxon>Streptophyta</taxon>
        <taxon>Embryophyta</taxon>
        <taxon>Tracheophyta</taxon>
        <taxon>Spermatophyta</taxon>
        <taxon>Magnoliopsida</taxon>
        <taxon>eudicotyledons</taxon>
        <taxon>Gunneridae</taxon>
        <taxon>Pentapetalae</taxon>
        <taxon>asterids</taxon>
        <taxon>campanulids</taxon>
        <taxon>Asterales</taxon>
        <taxon>Asteraceae</taxon>
        <taxon>Asteroideae</taxon>
        <taxon>Anthemideae</taxon>
        <taxon>Artemisiinae</taxon>
        <taxon>Artemisia</taxon>
    </lineage>
</organism>